<accession>A0A4U9RRW1</accession>
<keyword evidence="1" id="KW-0472">Membrane</keyword>
<dbReference type="EMBL" id="LR590481">
    <property type="protein sequence ID" value="VTQ93613.1"/>
    <property type="molecule type" value="Genomic_DNA"/>
</dbReference>
<feature type="transmembrane region" description="Helical" evidence="1">
    <location>
        <begin position="7"/>
        <end position="25"/>
    </location>
</feature>
<keyword evidence="1" id="KW-0812">Transmembrane</keyword>
<reference evidence="2 3" key="1">
    <citation type="submission" date="2019-05" db="EMBL/GenBank/DDBJ databases">
        <authorList>
            <consortium name="Pathogen Informatics"/>
        </authorList>
    </citation>
    <scope>NUCLEOTIDE SEQUENCE [LARGE SCALE GENOMIC DNA]</scope>
    <source>
        <strain evidence="2 3">NCTC503</strain>
    </source>
</reference>
<keyword evidence="1" id="KW-1133">Transmembrane helix</keyword>
<evidence type="ECO:0000313" key="2">
    <source>
        <dbReference type="EMBL" id="VTQ93613.1"/>
    </source>
</evidence>
<evidence type="ECO:0000256" key="1">
    <source>
        <dbReference type="SAM" id="Phobius"/>
    </source>
</evidence>
<gene>
    <name evidence="2" type="ORF">NCTC503_02146</name>
</gene>
<name>A0A4U9RRW1_HATHI</name>
<keyword evidence="3" id="KW-1185">Reference proteome</keyword>
<dbReference type="KEGG" id="hhw:NCTC503_02146"/>
<protein>
    <submittedName>
        <fullName evidence="2">Uncharacterized protein</fullName>
    </submittedName>
</protein>
<proteinExistence type="predicted"/>
<organism evidence="2 3">
    <name type="scientific">Hathewaya histolytica</name>
    <name type="common">Clostridium histolyticum</name>
    <dbReference type="NCBI Taxonomy" id="1498"/>
    <lineage>
        <taxon>Bacteria</taxon>
        <taxon>Bacillati</taxon>
        <taxon>Bacillota</taxon>
        <taxon>Clostridia</taxon>
        <taxon>Eubacteriales</taxon>
        <taxon>Clostridiaceae</taxon>
        <taxon>Hathewaya</taxon>
    </lineage>
</organism>
<dbReference type="Proteomes" id="UP000308489">
    <property type="component" value="Chromosome 1"/>
</dbReference>
<sequence>MKGKSKYIAVLLCVLGLIFGVNYLYQGDYIKAIS</sequence>
<evidence type="ECO:0000313" key="3">
    <source>
        <dbReference type="Proteomes" id="UP000308489"/>
    </source>
</evidence>
<dbReference type="AlphaFoldDB" id="A0A4U9RRW1"/>